<evidence type="ECO:0000313" key="8">
    <source>
        <dbReference type="Proteomes" id="UP000799439"/>
    </source>
</evidence>
<evidence type="ECO:0000256" key="4">
    <source>
        <dbReference type="ARBA" id="ARBA00023242"/>
    </source>
</evidence>
<dbReference type="GO" id="GO:0000981">
    <property type="term" value="F:DNA-binding transcription factor activity, RNA polymerase II-specific"/>
    <property type="evidence" value="ECO:0007669"/>
    <property type="project" value="InterPro"/>
</dbReference>
<dbReference type="EMBL" id="ML996087">
    <property type="protein sequence ID" value="KAF2152164.1"/>
    <property type="molecule type" value="Genomic_DNA"/>
</dbReference>
<dbReference type="CDD" id="cd00067">
    <property type="entry name" value="GAL4"/>
    <property type="match status" value="1"/>
</dbReference>
<gene>
    <name evidence="7" type="ORF">K461DRAFT_322251</name>
</gene>
<dbReference type="GO" id="GO:0008270">
    <property type="term" value="F:zinc ion binding"/>
    <property type="evidence" value="ECO:0007669"/>
    <property type="project" value="InterPro"/>
</dbReference>
<evidence type="ECO:0000313" key="7">
    <source>
        <dbReference type="EMBL" id="KAF2152164.1"/>
    </source>
</evidence>
<dbReference type="Gene3D" id="4.10.240.10">
    <property type="entry name" value="Zn(2)-C6 fungal-type DNA-binding domain"/>
    <property type="match status" value="1"/>
</dbReference>
<dbReference type="PROSITE" id="PS00463">
    <property type="entry name" value="ZN2_CY6_FUNGAL_1"/>
    <property type="match status" value="1"/>
</dbReference>
<reference evidence="7" key="1">
    <citation type="journal article" date="2020" name="Stud. Mycol.">
        <title>101 Dothideomycetes genomes: a test case for predicting lifestyles and emergence of pathogens.</title>
        <authorList>
            <person name="Haridas S."/>
            <person name="Albert R."/>
            <person name="Binder M."/>
            <person name="Bloem J."/>
            <person name="Labutti K."/>
            <person name="Salamov A."/>
            <person name="Andreopoulos B."/>
            <person name="Baker S."/>
            <person name="Barry K."/>
            <person name="Bills G."/>
            <person name="Bluhm B."/>
            <person name="Cannon C."/>
            <person name="Castanera R."/>
            <person name="Culley D."/>
            <person name="Daum C."/>
            <person name="Ezra D."/>
            <person name="Gonzalez J."/>
            <person name="Henrissat B."/>
            <person name="Kuo A."/>
            <person name="Liang C."/>
            <person name="Lipzen A."/>
            <person name="Lutzoni F."/>
            <person name="Magnuson J."/>
            <person name="Mondo S."/>
            <person name="Nolan M."/>
            <person name="Ohm R."/>
            <person name="Pangilinan J."/>
            <person name="Park H.-J."/>
            <person name="Ramirez L."/>
            <person name="Alfaro M."/>
            <person name="Sun H."/>
            <person name="Tritt A."/>
            <person name="Yoshinaga Y."/>
            <person name="Zwiers L.-H."/>
            <person name="Turgeon B."/>
            <person name="Goodwin S."/>
            <person name="Spatafora J."/>
            <person name="Crous P."/>
            <person name="Grigoriev I."/>
        </authorList>
    </citation>
    <scope>NUCLEOTIDE SEQUENCE</scope>
    <source>
        <strain evidence="7">CBS 260.36</strain>
    </source>
</reference>
<dbReference type="Proteomes" id="UP000799439">
    <property type="component" value="Unassembled WGS sequence"/>
</dbReference>
<feature type="region of interest" description="Disordered" evidence="5">
    <location>
        <begin position="1"/>
        <end position="20"/>
    </location>
</feature>
<feature type="domain" description="Zn(2)-C6 fungal-type" evidence="6">
    <location>
        <begin position="29"/>
        <end position="58"/>
    </location>
</feature>
<keyword evidence="3" id="KW-0804">Transcription</keyword>
<feature type="compositionally biased region" description="Basic and acidic residues" evidence="5">
    <location>
        <begin position="1"/>
        <end position="11"/>
    </location>
</feature>
<dbReference type="InterPro" id="IPR051127">
    <property type="entry name" value="Fungal_SecMet_Regulators"/>
</dbReference>
<dbReference type="OrthoDB" id="4356994at2759"/>
<keyword evidence="4" id="KW-0539">Nucleus</keyword>
<dbReference type="AlphaFoldDB" id="A0A9P4J4E4"/>
<keyword evidence="2" id="KW-0238">DNA-binding</keyword>
<accession>A0A9P4J4E4</accession>
<dbReference type="SMART" id="SM00066">
    <property type="entry name" value="GAL4"/>
    <property type="match status" value="1"/>
</dbReference>
<dbReference type="Pfam" id="PF11905">
    <property type="entry name" value="DUF3425"/>
    <property type="match status" value="1"/>
</dbReference>
<dbReference type="GO" id="GO:0003677">
    <property type="term" value="F:DNA binding"/>
    <property type="evidence" value="ECO:0007669"/>
    <property type="project" value="UniProtKB-KW"/>
</dbReference>
<name>A0A9P4J4E4_9PEZI</name>
<organism evidence="7 8">
    <name type="scientific">Myriangium duriaei CBS 260.36</name>
    <dbReference type="NCBI Taxonomy" id="1168546"/>
    <lineage>
        <taxon>Eukaryota</taxon>
        <taxon>Fungi</taxon>
        <taxon>Dikarya</taxon>
        <taxon>Ascomycota</taxon>
        <taxon>Pezizomycotina</taxon>
        <taxon>Dothideomycetes</taxon>
        <taxon>Dothideomycetidae</taxon>
        <taxon>Myriangiales</taxon>
        <taxon>Myriangiaceae</taxon>
        <taxon>Myriangium</taxon>
    </lineage>
</organism>
<proteinExistence type="predicted"/>
<evidence type="ECO:0000256" key="3">
    <source>
        <dbReference type="ARBA" id="ARBA00023163"/>
    </source>
</evidence>
<dbReference type="SUPFAM" id="SSF57701">
    <property type="entry name" value="Zn2/Cys6 DNA-binding domain"/>
    <property type="match status" value="1"/>
</dbReference>
<evidence type="ECO:0000256" key="1">
    <source>
        <dbReference type="ARBA" id="ARBA00023015"/>
    </source>
</evidence>
<protein>
    <recommendedName>
        <fullName evidence="6">Zn(2)-C6 fungal-type domain-containing protein</fullName>
    </recommendedName>
</protein>
<dbReference type="PANTHER" id="PTHR47424:SF3">
    <property type="entry name" value="REGULATORY PROTEIN GAL4"/>
    <property type="match status" value="1"/>
</dbReference>
<sequence length="465" mass="52902">MHRASTKRDLSESSTSAGEKQKRQQVKLACNACRDRKVKCTGSIPCTRCQQQNLECLYDTKKDDFEELKQGRARYREALSGLRKALQRHDDIASNSGDKLCSLTAAIGTFLLQLPLDDADDEDIRSFASQLMRRVQNPPLPGDTTPTSVAQSTEINGHSVQSDWDILLQQAVKGAPKRDYRDYDTQLIDNRRSMNESDPLSPAWSGSSHWSLGSNSSQPFVQHNTTSAIDSLGGYLAATPYRQRERVKQPPHSLKSFTYRDGSLLCDLFFNFYDAGLHMLTKGETSILGSDFEIDVELFFRPKTPEDPFNVCTWASEIVRGFPDFDTFVQLACIYCWSSFMKWTMLPCQEHFHSMPSLMRPSESQELVPHRAVIDLLPIPVLREALLIRYRDWISCGSTKSGALKLDWPHPIGEAVQISPITQRRILTKHFMEYAQNPAHWTLHESVRGLFPEVEQMGFVFRKNK</sequence>
<dbReference type="InterPro" id="IPR001138">
    <property type="entry name" value="Zn2Cys6_DnaBD"/>
</dbReference>
<comment type="caution">
    <text evidence="7">The sequence shown here is derived from an EMBL/GenBank/DDBJ whole genome shotgun (WGS) entry which is preliminary data.</text>
</comment>
<keyword evidence="1" id="KW-0805">Transcription regulation</keyword>
<evidence type="ECO:0000256" key="5">
    <source>
        <dbReference type="SAM" id="MobiDB-lite"/>
    </source>
</evidence>
<dbReference type="PANTHER" id="PTHR47424">
    <property type="entry name" value="REGULATORY PROTEIN GAL4"/>
    <property type="match status" value="1"/>
</dbReference>
<dbReference type="PROSITE" id="PS50048">
    <property type="entry name" value="ZN2_CY6_FUNGAL_2"/>
    <property type="match status" value="1"/>
</dbReference>
<dbReference type="InterPro" id="IPR036864">
    <property type="entry name" value="Zn2-C6_fun-type_DNA-bd_sf"/>
</dbReference>
<evidence type="ECO:0000259" key="6">
    <source>
        <dbReference type="PROSITE" id="PS50048"/>
    </source>
</evidence>
<keyword evidence="8" id="KW-1185">Reference proteome</keyword>
<dbReference type="InterPro" id="IPR021833">
    <property type="entry name" value="DUF3425"/>
</dbReference>
<dbReference type="Pfam" id="PF00172">
    <property type="entry name" value="Zn_clus"/>
    <property type="match status" value="1"/>
</dbReference>
<evidence type="ECO:0000256" key="2">
    <source>
        <dbReference type="ARBA" id="ARBA00023125"/>
    </source>
</evidence>